<dbReference type="Pfam" id="PF00787">
    <property type="entry name" value="PX"/>
    <property type="match status" value="1"/>
</dbReference>
<accession>A0A8H3TNL0</accession>
<dbReference type="SMART" id="SM00312">
    <property type="entry name" value="PX"/>
    <property type="match status" value="1"/>
</dbReference>
<name>A0A8H3TNL0_9TREE</name>
<feature type="compositionally biased region" description="Polar residues" evidence="1">
    <location>
        <begin position="154"/>
        <end position="164"/>
    </location>
</feature>
<dbReference type="SUPFAM" id="SSF64268">
    <property type="entry name" value="PX domain"/>
    <property type="match status" value="1"/>
</dbReference>
<evidence type="ECO:0000256" key="1">
    <source>
        <dbReference type="SAM" id="MobiDB-lite"/>
    </source>
</evidence>
<dbReference type="EMBL" id="BLZA01000005">
    <property type="protein sequence ID" value="GHJ84078.1"/>
    <property type="molecule type" value="Genomic_DNA"/>
</dbReference>
<feature type="region of interest" description="Disordered" evidence="1">
    <location>
        <begin position="1"/>
        <end position="20"/>
    </location>
</feature>
<feature type="compositionally biased region" description="Polar residues" evidence="1">
    <location>
        <begin position="213"/>
        <end position="231"/>
    </location>
</feature>
<keyword evidence="4" id="KW-1185">Reference proteome</keyword>
<feature type="region of interest" description="Disordered" evidence="1">
    <location>
        <begin position="349"/>
        <end position="383"/>
    </location>
</feature>
<dbReference type="GO" id="GO:0035091">
    <property type="term" value="F:phosphatidylinositol binding"/>
    <property type="evidence" value="ECO:0007669"/>
    <property type="project" value="InterPro"/>
</dbReference>
<feature type="compositionally biased region" description="Basic and acidic residues" evidence="1">
    <location>
        <begin position="46"/>
        <end position="71"/>
    </location>
</feature>
<feature type="compositionally biased region" description="Low complexity" evidence="1">
    <location>
        <begin position="140"/>
        <end position="152"/>
    </location>
</feature>
<feature type="compositionally biased region" description="Low complexity" evidence="1">
    <location>
        <begin position="183"/>
        <end position="194"/>
    </location>
</feature>
<sequence length="528" mass="56451">MAAQSSLTTSRLAALSLSPSRIAQLGVKHDARESHSSGDENVSSSREGKNARKAAEGDVVGGEHGKHEAKQEGLSVRPDLSRRSSTLESLSDEGDDDSGQLQGCGIEQEDDKGEESSEVKTQVNDAAGSSTIGTPPAHDSSPISASTSTASPKPANNTISTARAGSSRDRSPPPSYEHAILPSALQQSSAASVSTDQSVRSMSATARGKQRDTGNTNEGDVNDSRTATGSAGQRRGEPMLELLPNSDTEEEDVFSSSQIRTEPSTGTASERRVPNDPHHNPANRSPQTPAIFLPALGQPSSGKRRHRPLLAKSSRTRSSYTGPVEIIDRSGEGWADSLVEEDAASDSAEVYDVSSSHESLPARPNLASSTSSFIRSLPSPSSGAFTQDVRILGWKIVGGRTGKASVREGGGRAGDAETAEEHGHEEDQQKPRMGAYVVYECQVMTRQGTKILRMRRYNDFLALYNALRKAFPNAGASLPPLPPKNRLSKFEPTYLGKRQVKLQFWLKSVLLHPNLGAHEAVRRFVVDV</sequence>
<feature type="compositionally biased region" description="Basic and acidic residues" evidence="1">
    <location>
        <begin position="269"/>
        <end position="279"/>
    </location>
</feature>
<dbReference type="PROSITE" id="PS50195">
    <property type="entry name" value="PX"/>
    <property type="match status" value="1"/>
</dbReference>
<evidence type="ECO:0000313" key="4">
    <source>
        <dbReference type="Proteomes" id="UP000620104"/>
    </source>
</evidence>
<feature type="compositionally biased region" description="Low complexity" evidence="1">
    <location>
        <begin position="368"/>
        <end position="382"/>
    </location>
</feature>
<dbReference type="Proteomes" id="UP000620104">
    <property type="component" value="Unassembled WGS sequence"/>
</dbReference>
<feature type="compositionally biased region" description="Polar residues" evidence="1">
    <location>
        <begin position="119"/>
        <end position="133"/>
    </location>
</feature>
<dbReference type="PANTHER" id="PTHR10555">
    <property type="entry name" value="SORTING NEXIN"/>
    <property type="match status" value="1"/>
</dbReference>
<dbReference type="GO" id="GO:0005768">
    <property type="term" value="C:endosome"/>
    <property type="evidence" value="ECO:0007669"/>
    <property type="project" value="TreeGrafter"/>
</dbReference>
<reference evidence="3" key="1">
    <citation type="submission" date="2020-07" db="EMBL/GenBank/DDBJ databases">
        <title>Draft Genome Sequence of a Deep-Sea Yeast, Naganishia (Cryptococcus) liquefaciens strain N6.</title>
        <authorList>
            <person name="Han Y.W."/>
            <person name="Kajitani R."/>
            <person name="Morimoto H."/>
            <person name="Parhat M."/>
            <person name="Tsubouchi H."/>
            <person name="Bakenova O."/>
            <person name="Ogata M."/>
            <person name="Argunhan B."/>
            <person name="Aoki R."/>
            <person name="Kajiwara S."/>
            <person name="Itoh T."/>
            <person name="Iwasaki H."/>
        </authorList>
    </citation>
    <scope>NUCLEOTIDE SEQUENCE</scope>
    <source>
        <strain evidence="3">N6</strain>
    </source>
</reference>
<dbReference type="AlphaFoldDB" id="A0A8H3TNL0"/>
<feature type="compositionally biased region" description="Basic and acidic residues" evidence="1">
    <location>
        <begin position="27"/>
        <end position="38"/>
    </location>
</feature>
<proteinExistence type="predicted"/>
<dbReference type="OrthoDB" id="10254720at2759"/>
<evidence type="ECO:0000313" key="3">
    <source>
        <dbReference type="EMBL" id="GHJ84078.1"/>
    </source>
</evidence>
<feature type="domain" description="PX" evidence="2">
    <location>
        <begin position="417"/>
        <end position="528"/>
    </location>
</feature>
<gene>
    <name evidence="3" type="ORF">NliqN6_0480</name>
</gene>
<feature type="region of interest" description="Disordered" evidence="1">
    <location>
        <begin position="401"/>
        <end position="430"/>
    </location>
</feature>
<evidence type="ECO:0000259" key="2">
    <source>
        <dbReference type="PROSITE" id="PS50195"/>
    </source>
</evidence>
<dbReference type="Gene3D" id="3.30.1520.10">
    <property type="entry name" value="Phox-like domain"/>
    <property type="match status" value="1"/>
</dbReference>
<dbReference type="PANTHER" id="PTHR10555:SF170">
    <property type="entry name" value="FI18122P1"/>
    <property type="match status" value="1"/>
</dbReference>
<feature type="compositionally biased region" description="Polar residues" evidence="1">
    <location>
        <begin position="195"/>
        <end position="204"/>
    </location>
</feature>
<dbReference type="InterPro" id="IPR036871">
    <property type="entry name" value="PX_dom_sf"/>
</dbReference>
<comment type="caution">
    <text evidence="3">The sequence shown here is derived from an EMBL/GenBank/DDBJ whole genome shotgun (WGS) entry which is preliminary data.</text>
</comment>
<organism evidence="3 4">
    <name type="scientific">Naganishia liquefaciens</name>
    <dbReference type="NCBI Taxonomy" id="104408"/>
    <lineage>
        <taxon>Eukaryota</taxon>
        <taxon>Fungi</taxon>
        <taxon>Dikarya</taxon>
        <taxon>Basidiomycota</taxon>
        <taxon>Agaricomycotina</taxon>
        <taxon>Tremellomycetes</taxon>
        <taxon>Filobasidiales</taxon>
        <taxon>Filobasidiaceae</taxon>
        <taxon>Naganishia</taxon>
    </lineage>
</organism>
<protein>
    <recommendedName>
        <fullName evidence="2">PX domain-containing protein</fullName>
    </recommendedName>
</protein>
<feature type="compositionally biased region" description="Polar residues" evidence="1">
    <location>
        <begin position="254"/>
        <end position="268"/>
    </location>
</feature>
<feature type="region of interest" description="Disordered" evidence="1">
    <location>
        <begin position="25"/>
        <end position="324"/>
    </location>
</feature>
<dbReference type="InterPro" id="IPR001683">
    <property type="entry name" value="PX_dom"/>
</dbReference>
<feature type="compositionally biased region" description="Basic and acidic residues" evidence="1">
    <location>
        <begin position="419"/>
        <end position="430"/>
    </location>
</feature>